<sequence length="134" mass="14244">MASKKDMRREDLIIPFRDQSSKEADNDVAGTMASTLPMVAMFTRNKMIGWAAFVFAVQTWLAQTPEQAKKAGTPGYLSAAMACEPSMPNPYSSATNVSCGLVLGLGTTYLPMFMPPPAARLATGTEAPPVAPPS</sequence>
<dbReference type="PANTHER" id="PTHR28038">
    <property type="entry name" value="ADL329WP"/>
    <property type="match status" value="1"/>
</dbReference>
<comment type="caution">
    <text evidence="1">The sequence shown here is derived from an EMBL/GenBank/DDBJ whole genome shotgun (WGS) entry which is preliminary data.</text>
</comment>
<evidence type="ECO:0000313" key="2">
    <source>
        <dbReference type="Proteomes" id="UP001166286"/>
    </source>
</evidence>
<organism evidence="1 2">
    <name type="scientific">Cladonia borealis</name>
    <dbReference type="NCBI Taxonomy" id="184061"/>
    <lineage>
        <taxon>Eukaryota</taxon>
        <taxon>Fungi</taxon>
        <taxon>Dikarya</taxon>
        <taxon>Ascomycota</taxon>
        <taxon>Pezizomycotina</taxon>
        <taxon>Lecanoromycetes</taxon>
        <taxon>OSLEUM clade</taxon>
        <taxon>Lecanoromycetidae</taxon>
        <taxon>Lecanorales</taxon>
        <taxon>Lecanorineae</taxon>
        <taxon>Cladoniaceae</taxon>
        <taxon>Cladonia</taxon>
    </lineage>
</organism>
<proteinExistence type="predicted"/>
<gene>
    <name evidence="1" type="ORF">JMJ35_007287</name>
</gene>
<dbReference type="EMBL" id="JAFEKC020000017">
    <property type="protein sequence ID" value="KAK0509893.1"/>
    <property type="molecule type" value="Genomic_DNA"/>
</dbReference>
<evidence type="ECO:0000313" key="1">
    <source>
        <dbReference type="EMBL" id="KAK0509893.1"/>
    </source>
</evidence>
<reference evidence="1" key="1">
    <citation type="submission" date="2023-03" db="EMBL/GenBank/DDBJ databases">
        <title>Complete genome of Cladonia borealis.</title>
        <authorList>
            <person name="Park H."/>
        </authorList>
    </citation>
    <scope>NUCLEOTIDE SEQUENCE</scope>
    <source>
        <strain evidence="1">ANT050790</strain>
    </source>
</reference>
<keyword evidence="2" id="KW-1185">Reference proteome</keyword>
<accession>A0AA39UZG1</accession>
<dbReference type="Proteomes" id="UP001166286">
    <property type="component" value="Unassembled WGS sequence"/>
</dbReference>
<name>A0AA39UZG1_9LECA</name>
<protein>
    <submittedName>
        <fullName evidence="1">Uncharacterized protein</fullName>
    </submittedName>
</protein>
<dbReference type="PANTHER" id="PTHR28038:SF1">
    <property type="entry name" value="ADL329WP"/>
    <property type="match status" value="1"/>
</dbReference>
<dbReference type="AlphaFoldDB" id="A0AA39UZG1"/>